<keyword evidence="3 7" id="KW-1134">Transmembrane beta strand</keyword>
<keyword evidence="12" id="KW-1185">Reference proteome</keyword>
<reference evidence="11 12" key="1">
    <citation type="submission" date="2016-07" db="EMBL/GenBank/DDBJ databases">
        <authorList>
            <person name="Jeong J.-J."/>
            <person name="Kim D.W."/>
            <person name="Sang M.K."/>
            <person name="Choi I.-G."/>
            <person name="Kim K.D."/>
        </authorList>
    </citation>
    <scope>NUCLEOTIDE SEQUENCE [LARGE SCALE GENOMIC DNA]</scope>
    <source>
        <strain evidence="11 12">UTM-3</strain>
    </source>
</reference>
<evidence type="ECO:0000256" key="4">
    <source>
        <dbReference type="ARBA" id="ARBA00022692"/>
    </source>
</evidence>
<evidence type="ECO:0000256" key="2">
    <source>
        <dbReference type="ARBA" id="ARBA00022448"/>
    </source>
</evidence>
<comment type="similarity">
    <text evidence="7">Belongs to the TonB-dependent receptor family.</text>
</comment>
<dbReference type="InterPro" id="IPR011662">
    <property type="entry name" value="Secretin/TonB_short_N"/>
</dbReference>
<evidence type="ECO:0000256" key="3">
    <source>
        <dbReference type="ARBA" id="ARBA00022452"/>
    </source>
</evidence>
<dbReference type="SUPFAM" id="SSF56935">
    <property type="entry name" value="Porins"/>
    <property type="match status" value="1"/>
</dbReference>
<comment type="subcellular location">
    <subcellularLocation>
        <location evidence="1 7">Cell outer membrane</location>
        <topology evidence="1 7">Multi-pass membrane protein</topology>
    </subcellularLocation>
</comment>
<dbReference type="InterPro" id="IPR008969">
    <property type="entry name" value="CarboxyPept-like_regulatory"/>
</dbReference>
<dbReference type="NCBIfam" id="TIGR04056">
    <property type="entry name" value="OMP_RagA_SusC"/>
    <property type="match status" value="1"/>
</dbReference>
<dbReference type="Gene3D" id="2.170.130.10">
    <property type="entry name" value="TonB-dependent receptor, plug domain"/>
    <property type="match status" value="1"/>
</dbReference>
<dbReference type="AlphaFoldDB" id="A0A1B8ZXQ4"/>
<feature type="region of interest" description="Disordered" evidence="8">
    <location>
        <begin position="111"/>
        <end position="133"/>
    </location>
</feature>
<evidence type="ECO:0000256" key="7">
    <source>
        <dbReference type="PROSITE-ProRule" id="PRU01360"/>
    </source>
</evidence>
<evidence type="ECO:0000256" key="6">
    <source>
        <dbReference type="ARBA" id="ARBA00023237"/>
    </source>
</evidence>
<dbReference type="Gene3D" id="2.40.170.20">
    <property type="entry name" value="TonB-dependent receptor, beta-barrel domain"/>
    <property type="match status" value="1"/>
</dbReference>
<dbReference type="RefSeq" id="WP_065394047.1">
    <property type="nucleotide sequence ID" value="NZ_MAYH01000012.1"/>
</dbReference>
<dbReference type="InterPro" id="IPR037066">
    <property type="entry name" value="Plug_dom_sf"/>
</dbReference>
<evidence type="ECO:0000256" key="8">
    <source>
        <dbReference type="SAM" id="MobiDB-lite"/>
    </source>
</evidence>
<name>A0A1B8ZXQ4_9FLAO</name>
<evidence type="ECO:0000259" key="10">
    <source>
        <dbReference type="SMART" id="SM00965"/>
    </source>
</evidence>
<dbReference type="PROSITE" id="PS52016">
    <property type="entry name" value="TONB_DEPENDENT_REC_3"/>
    <property type="match status" value="1"/>
</dbReference>
<proteinExistence type="inferred from homology"/>
<protein>
    <recommendedName>
        <fullName evidence="10">Secretin/TonB short N-terminal domain-containing protein</fullName>
    </recommendedName>
</protein>
<sequence length="1095" mass="120758">MKTSKQKRRSVFLLCLFYFSALACAYSQQITFSVKKEKLSTVMKELRKQSKGYDFAFNAQILEKAVPVTVTLKNSSLEKALAEIFKGQPLTYEINSKTIVIKVKEAKAPKVSENRQTKGTGNGQSLRGRVTDEKGTPLAGATIQVKGSNFITSSDNTGNFELPMEYSSATLQIAFIGYTTAEYGAKSGVEAVLRKSESVLDEAVVIAYGTTTRRLSTGNIARISSEDISNQPVSNPLAALSGRIPGLIVSQSSGVPGSKINVEVQGRNNLSASIKAEPLYIIDGVPFAPGNEATNRLGATQLSPFALINPSDIASIEILKDGDATAIYGSRGAYGVILITTKKGSAGATIVNASVNMGLNKVTRLIDLLDTQQYLEMRKEAFSNDKVTPDLFNAPDLRNYDQSRYTDWQKELIGNSSRSTDAQLSFSGGSASTQFLVSGGYLKENLVFKNTKPYSRGSTHFTLNHSSENKKLTLALTGSYAVNTNNTNSSDLTNLAMVLPPNYPDPIAEDGTLIWENNGEPLYYGNPFAYTKERFASKMNNLNANMMLGYTFFKGLTAKISLGYNSVDTETKLLVPGQAQDPRYAPEPYMQTSDLKNKSWIIEPQLNYTTALLGGSLQALLGSTFQHAQDNGQEIFAYGFSSDELLGSLGAARTNTINSDFSEYRYAALFARLNYTRKNRYIINISGRRDGSSRFGPGKQFGNFGSIGAAWIFSEENFFKDRLPFFSFGKLRASYGITGSDKIGNYQYLETWQSVANPYQSIKGLYPTRLANPDFRWESNKKLSLGLETGFIKDRLLIAASYYNNRSSNQLISTPLPYITGFPSIIENFPATIQNTGWEIVINAENIKKPDFTWSSSLNITFPKNKLLRFPELESSNFANLYLIGKPLNLIYAYQFEGVNPETGLFSFADQNGDGILDKTDRIYQGSLDPTFYGGLQNTFSYKGFRADIFFEFRKQTGINYLSSIYTGSSMPGYMTNFPTLVMDRWRNQGDIKAIQKFTATEGSSASEMAEILSNPTQNGALFSDASFLRLKTLSIAYTLPKQMISSAGIKGLTVFARSQNLLTLTSYKGSDPEIQNLRILPPLRTYILGLQLTL</sequence>
<dbReference type="OrthoDB" id="9768177at2"/>
<feature type="signal peptide" evidence="9">
    <location>
        <begin position="1"/>
        <end position="25"/>
    </location>
</feature>
<dbReference type="InterPro" id="IPR023996">
    <property type="entry name" value="TonB-dep_OMP_SusC/RagA"/>
</dbReference>
<dbReference type="EMBL" id="MAYH01000012">
    <property type="protein sequence ID" value="OCA76378.1"/>
    <property type="molecule type" value="Genomic_DNA"/>
</dbReference>
<dbReference type="Pfam" id="PF07715">
    <property type="entry name" value="Plug"/>
    <property type="match status" value="1"/>
</dbReference>
<dbReference type="InterPro" id="IPR039426">
    <property type="entry name" value="TonB-dep_rcpt-like"/>
</dbReference>
<dbReference type="PROSITE" id="PS51257">
    <property type="entry name" value="PROKAR_LIPOPROTEIN"/>
    <property type="match status" value="1"/>
</dbReference>
<accession>A0A1B8ZXQ4</accession>
<dbReference type="NCBIfam" id="TIGR04057">
    <property type="entry name" value="SusC_RagA_signa"/>
    <property type="match status" value="1"/>
</dbReference>
<evidence type="ECO:0000313" key="12">
    <source>
        <dbReference type="Proteomes" id="UP000092651"/>
    </source>
</evidence>
<dbReference type="Pfam" id="PF13715">
    <property type="entry name" value="CarbopepD_reg_2"/>
    <property type="match status" value="1"/>
</dbReference>
<dbReference type="InterPro" id="IPR023997">
    <property type="entry name" value="TonB-dep_OMP_SusC/RagA_CS"/>
</dbReference>
<keyword evidence="4 7" id="KW-0812">Transmembrane</keyword>
<dbReference type="InterPro" id="IPR036942">
    <property type="entry name" value="Beta-barrel_TonB_sf"/>
</dbReference>
<dbReference type="Proteomes" id="UP000092651">
    <property type="component" value="Unassembled WGS sequence"/>
</dbReference>
<evidence type="ECO:0000256" key="1">
    <source>
        <dbReference type="ARBA" id="ARBA00004571"/>
    </source>
</evidence>
<keyword evidence="6 7" id="KW-0998">Cell outer membrane</keyword>
<keyword evidence="9" id="KW-0732">Signal</keyword>
<dbReference type="SUPFAM" id="SSF49464">
    <property type="entry name" value="Carboxypeptidase regulatory domain-like"/>
    <property type="match status" value="1"/>
</dbReference>
<comment type="caution">
    <text evidence="11">The sequence shown here is derived from an EMBL/GenBank/DDBJ whole genome shotgun (WGS) entry which is preliminary data.</text>
</comment>
<feature type="chain" id="PRO_5008621333" description="Secretin/TonB short N-terminal domain-containing protein" evidence="9">
    <location>
        <begin position="26"/>
        <end position="1095"/>
    </location>
</feature>
<dbReference type="Gene3D" id="2.60.40.1120">
    <property type="entry name" value="Carboxypeptidase-like, regulatory domain"/>
    <property type="match status" value="1"/>
</dbReference>
<dbReference type="InterPro" id="IPR012910">
    <property type="entry name" value="Plug_dom"/>
</dbReference>
<evidence type="ECO:0000256" key="9">
    <source>
        <dbReference type="SAM" id="SignalP"/>
    </source>
</evidence>
<organism evidence="11 12">
    <name type="scientific">Chryseobacterium artocarpi</name>
    <dbReference type="NCBI Taxonomy" id="1414727"/>
    <lineage>
        <taxon>Bacteria</taxon>
        <taxon>Pseudomonadati</taxon>
        <taxon>Bacteroidota</taxon>
        <taxon>Flavobacteriia</taxon>
        <taxon>Flavobacteriales</taxon>
        <taxon>Weeksellaceae</taxon>
        <taxon>Chryseobacterium group</taxon>
        <taxon>Chryseobacterium</taxon>
    </lineage>
</organism>
<dbReference type="GO" id="GO:0009279">
    <property type="term" value="C:cell outer membrane"/>
    <property type="evidence" value="ECO:0007669"/>
    <property type="project" value="UniProtKB-SubCell"/>
</dbReference>
<evidence type="ECO:0000256" key="5">
    <source>
        <dbReference type="ARBA" id="ARBA00023136"/>
    </source>
</evidence>
<evidence type="ECO:0000313" key="11">
    <source>
        <dbReference type="EMBL" id="OCA76378.1"/>
    </source>
</evidence>
<dbReference type="SMART" id="SM00965">
    <property type="entry name" value="STN"/>
    <property type="match status" value="1"/>
</dbReference>
<dbReference type="Pfam" id="PF07660">
    <property type="entry name" value="STN"/>
    <property type="match status" value="1"/>
</dbReference>
<keyword evidence="5 7" id="KW-0472">Membrane</keyword>
<gene>
    <name evidence="11" type="ORF">BBI01_06710</name>
</gene>
<keyword evidence="2 7" id="KW-0813">Transport</keyword>
<feature type="domain" description="Secretin/TonB short N-terminal" evidence="10">
    <location>
        <begin position="53"/>
        <end position="104"/>
    </location>
</feature>